<dbReference type="InterPro" id="IPR009057">
    <property type="entry name" value="Homeodomain-like_sf"/>
</dbReference>
<dbReference type="PANTHER" id="PTHR30514">
    <property type="entry name" value="GLUCOKINASE"/>
    <property type="match status" value="1"/>
</dbReference>
<dbReference type="InterPro" id="IPR000281">
    <property type="entry name" value="HTH_RpiR"/>
</dbReference>
<dbReference type="SUPFAM" id="SSF53697">
    <property type="entry name" value="SIS domain"/>
    <property type="match status" value="1"/>
</dbReference>
<organism evidence="2 3">
    <name type="scientific">Histidinibacterium aquaticum</name>
    <dbReference type="NCBI Taxonomy" id="2613962"/>
    <lineage>
        <taxon>Bacteria</taxon>
        <taxon>Pseudomonadati</taxon>
        <taxon>Pseudomonadota</taxon>
        <taxon>Alphaproteobacteria</taxon>
        <taxon>Rhodobacterales</taxon>
        <taxon>Paracoccaceae</taxon>
        <taxon>Histidinibacterium</taxon>
    </lineage>
</organism>
<dbReference type="GO" id="GO:0097367">
    <property type="term" value="F:carbohydrate derivative binding"/>
    <property type="evidence" value="ECO:0007669"/>
    <property type="project" value="InterPro"/>
</dbReference>
<protein>
    <submittedName>
        <fullName evidence="2">MurR/RpiR family transcriptional regulator</fullName>
    </submittedName>
</protein>
<evidence type="ECO:0000259" key="1">
    <source>
        <dbReference type="PROSITE" id="PS51071"/>
    </source>
</evidence>
<name>A0A5J5GPP5_9RHOB</name>
<dbReference type="Proteomes" id="UP000326554">
    <property type="component" value="Unassembled WGS sequence"/>
</dbReference>
<dbReference type="Pfam" id="PF01418">
    <property type="entry name" value="HTH_6"/>
    <property type="match status" value="1"/>
</dbReference>
<dbReference type="EMBL" id="VYQE01000001">
    <property type="protein sequence ID" value="KAA9010027.1"/>
    <property type="molecule type" value="Genomic_DNA"/>
</dbReference>
<dbReference type="AlphaFoldDB" id="A0A5J5GPP5"/>
<sequence>MSDRSFLSRVRGVLPSLHPAERKLGELVRDFPGELASYSATELAELAGVSNATVTRFVRRLGYSSYDEARRHAREDGASGSRLYLGHVTGEVVREPGTYAEADIRNLRNTLDPIGGGEVDRLARAILDVRKVWVVGFRSANPLAAYLQWQLTQVVENIVAVPGAGQTLGEHLASITQDDLVIVFGLRRRIASFETTVGAVADTGARIAYITDESVTEAEGADWHFRCSTESPGSLFSHVGVMALLNLIANRTIDTAAEAGRLRLNRIETFNERLGEL</sequence>
<dbReference type="InterPro" id="IPR047640">
    <property type="entry name" value="RpiR-like"/>
</dbReference>
<evidence type="ECO:0000313" key="3">
    <source>
        <dbReference type="Proteomes" id="UP000326554"/>
    </source>
</evidence>
<dbReference type="GO" id="GO:0003677">
    <property type="term" value="F:DNA binding"/>
    <property type="evidence" value="ECO:0007669"/>
    <property type="project" value="InterPro"/>
</dbReference>
<reference evidence="2 3" key="1">
    <citation type="submission" date="2019-09" db="EMBL/GenBank/DDBJ databases">
        <authorList>
            <person name="Park J.-S."/>
            <person name="Choi H.-J."/>
        </authorList>
    </citation>
    <scope>NUCLEOTIDE SEQUENCE [LARGE SCALE GENOMIC DNA]</scope>
    <source>
        <strain evidence="2 3">176SS1-4</strain>
    </source>
</reference>
<accession>A0A5J5GPP5</accession>
<dbReference type="Gene3D" id="3.40.50.10490">
    <property type="entry name" value="Glucose-6-phosphate isomerase like protein, domain 1"/>
    <property type="match status" value="1"/>
</dbReference>
<dbReference type="PANTHER" id="PTHR30514:SF18">
    <property type="entry name" value="RPIR-FAMILY TRANSCRIPTIONAL REGULATOR"/>
    <property type="match status" value="1"/>
</dbReference>
<gene>
    <name evidence="2" type="ORF">F3S47_01865</name>
</gene>
<dbReference type="InterPro" id="IPR046348">
    <property type="entry name" value="SIS_dom_sf"/>
</dbReference>
<feature type="domain" description="HTH rpiR-type" evidence="1">
    <location>
        <begin position="4"/>
        <end position="80"/>
    </location>
</feature>
<dbReference type="RefSeq" id="WP_150443512.1">
    <property type="nucleotide sequence ID" value="NZ_VYQE01000001.1"/>
</dbReference>
<evidence type="ECO:0000313" key="2">
    <source>
        <dbReference type="EMBL" id="KAA9010027.1"/>
    </source>
</evidence>
<dbReference type="InterPro" id="IPR036388">
    <property type="entry name" value="WH-like_DNA-bd_sf"/>
</dbReference>
<comment type="caution">
    <text evidence="2">The sequence shown here is derived from an EMBL/GenBank/DDBJ whole genome shotgun (WGS) entry which is preliminary data.</text>
</comment>
<dbReference type="PROSITE" id="PS51071">
    <property type="entry name" value="HTH_RPIR"/>
    <property type="match status" value="1"/>
</dbReference>
<dbReference type="GO" id="GO:0003700">
    <property type="term" value="F:DNA-binding transcription factor activity"/>
    <property type="evidence" value="ECO:0007669"/>
    <property type="project" value="InterPro"/>
</dbReference>
<dbReference type="GO" id="GO:1901135">
    <property type="term" value="P:carbohydrate derivative metabolic process"/>
    <property type="evidence" value="ECO:0007669"/>
    <property type="project" value="InterPro"/>
</dbReference>
<dbReference type="SUPFAM" id="SSF46689">
    <property type="entry name" value="Homeodomain-like"/>
    <property type="match status" value="1"/>
</dbReference>
<proteinExistence type="predicted"/>
<dbReference type="Gene3D" id="1.10.10.10">
    <property type="entry name" value="Winged helix-like DNA-binding domain superfamily/Winged helix DNA-binding domain"/>
    <property type="match status" value="1"/>
</dbReference>
<dbReference type="Pfam" id="PF01380">
    <property type="entry name" value="SIS"/>
    <property type="match status" value="1"/>
</dbReference>
<keyword evidence="3" id="KW-1185">Reference proteome</keyword>
<dbReference type="InterPro" id="IPR001347">
    <property type="entry name" value="SIS_dom"/>
</dbReference>